<organism evidence="2 3">
    <name type="scientific">Gemmobacter megaterium</name>
    <dbReference type="NCBI Taxonomy" id="1086013"/>
    <lineage>
        <taxon>Bacteria</taxon>
        <taxon>Pseudomonadati</taxon>
        <taxon>Pseudomonadota</taxon>
        <taxon>Alphaproteobacteria</taxon>
        <taxon>Rhodobacterales</taxon>
        <taxon>Paracoccaceae</taxon>
        <taxon>Gemmobacter</taxon>
    </lineage>
</organism>
<sequence length="132" mass="14664">MRPLLACLLTAPLLGLMAPEARAQDQIGYYHATLGPQDMVNSSGQRLADFCAIVQQDRANYHRFHRRDPEDGGDPFFATPEARAQIPYSCRVMPGFDYIPQHVLSGRPRFILVRIIGVGNRITALEIQEGAG</sequence>
<feature type="chain" id="PRO_5013360658" evidence="1">
    <location>
        <begin position="24"/>
        <end position="132"/>
    </location>
</feature>
<dbReference type="STRING" id="1086013.SAMN05421774_11019"/>
<reference evidence="2 3" key="1">
    <citation type="submission" date="2017-01" db="EMBL/GenBank/DDBJ databases">
        <authorList>
            <person name="Mah S.A."/>
            <person name="Swanson W.J."/>
            <person name="Moy G.W."/>
            <person name="Vacquier V.D."/>
        </authorList>
    </citation>
    <scope>NUCLEOTIDE SEQUENCE [LARGE SCALE GENOMIC DNA]</scope>
    <source>
        <strain evidence="2 3">DSM 26375</strain>
    </source>
</reference>
<proteinExistence type="predicted"/>
<dbReference type="RefSeq" id="WP_076533795.1">
    <property type="nucleotide sequence ID" value="NZ_BMEH01000010.1"/>
</dbReference>
<evidence type="ECO:0000256" key="1">
    <source>
        <dbReference type="SAM" id="SignalP"/>
    </source>
</evidence>
<evidence type="ECO:0000313" key="2">
    <source>
        <dbReference type="EMBL" id="SIT21454.1"/>
    </source>
</evidence>
<evidence type="ECO:0000313" key="3">
    <source>
        <dbReference type="Proteomes" id="UP000186141"/>
    </source>
</evidence>
<accession>A0A1N7QF70</accession>
<protein>
    <submittedName>
        <fullName evidence="2">Uncharacterized protein</fullName>
    </submittedName>
</protein>
<dbReference type="EMBL" id="FTOT01000010">
    <property type="protein sequence ID" value="SIT21454.1"/>
    <property type="molecule type" value="Genomic_DNA"/>
</dbReference>
<gene>
    <name evidence="2" type="ORF">SAMN05421774_11019</name>
</gene>
<keyword evidence="3" id="KW-1185">Reference proteome</keyword>
<dbReference type="AlphaFoldDB" id="A0A1N7QF70"/>
<feature type="signal peptide" evidence="1">
    <location>
        <begin position="1"/>
        <end position="23"/>
    </location>
</feature>
<keyword evidence="1" id="KW-0732">Signal</keyword>
<dbReference type="Proteomes" id="UP000186141">
    <property type="component" value="Unassembled WGS sequence"/>
</dbReference>
<name>A0A1N7QF70_9RHOB</name>